<feature type="domain" description="Aminoacyl-tRNA synthetase class Ia" evidence="11">
    <location>
        <begin position="12"/>
        <end position="147"/>
    </location>
</feature>
<evidence type="ECO:0000256" key="3">
    <source>
        <dbReference type="ARBA" id="ARBA00022598"/>
    </source>
</evidence>
<dbReference type="OrthoDB" id="9810365at2"/>
<dbReference type="KEGG" id="amuc:Pan181_40500"/>
<dbReference type="SUPFAM" id="SSF50677">
    <property type="entry name" value="ValRS/IleRS/LeuRS editing domain"/>
    <property type="match status" value="1"/>
</dbReference>
<feature type="domain" description="Methionyl/Valyl/Leucyl/Isoleucyl-tRNA synthetase anticodon-binding" evidence="12">
    <location>
        <begin position="743"/>
        <end position="857"/>
    </location>
</feature>
<dbReference type="EC" id="6.1.1.4" evidence="9"/>
<keyword evidence="7 9" id="KW-0030">Aminoacyl-tRNA synthetase</keyword>
<evidence type="ECO:0000256" key="5">
    <source>
        <dbReference type="ARBA" id="ARBA00022840"/>
    </source>
</evidence>
<dbReference type="GO" id="GO:0004823">
    <property type="term" value="F:leucine-tRNA ligase activity"/>
    <property type="evidence" value="ECO:0007669"/>
    <property type="project" value="UniProtKB-UniRule"/>
</dbReference>
<dbReference type="EMBL" id="CP036278">
    <property type="protein sequence ID" value="QDU57827.1"/>
    <property type="molecule type" value="Genomic_DNA"/>
</dbReference>
<dbReference type="CDD" id="cd07958">
    <property type="entry name" value="Anticodon_Ia_Leu_BEm"/>
    <property type="match status" value="1"/>
</dbReference>
<evidence type="ECO:0000313" key="14">
    <source>
        <dbReference type="EMBL" id="QDU57827.1"/>
    </source>
</evidence>
<dbReference type="Gene3D" id="3.40.50.620">
    <property type="entry name" value="HUPs"/>
    <property type="match status" value="2"/>
</dbReference>
<dbReference type="Pfam" id="PF00133">
    <property type="entry name" value="tRNA-synt_1"/>
    <property type="match status" value="2"/>
</dbReference>
<evidence type="ECO:0000256" key="7">
    <source>
        <dbReference type="ARBA" id="ARBA00023146"/>
    </source>
</evidence>
<keyword evidence="3 9" id="KW-0436">Ligase</keyword>
<keyword evidence="6 9" id="KW-0648">Protein biosynthesis</keyword>
<dbReference type="AlphaFoldDB" id="A0A518AT12"/>
<evidence type="ECO:0000256" key="10">
    <source>
        <dbReference type="RuleBase" id="RU363035"/>
    </source>
</evidence>
<dbReference type="GO" id="GO:0005829">
    <property type="term" value="C:cytosol"/>
    <property type="evidence" value="ECO:0007669"/>
    <property type="project" value="TreeGrafter"/>
</dbReference>
<dbReference type="InterPro" id="IPR001412">
    <property type="entry name" value="aa-tRNA-synth_I_CS"/>
</dbReference>
<protein>
    <recommendedName>
        <fullName evidence="9">Leucine--tRNA ligase</fullName>
        <ecNumber evidence="9">6.1.1.4</ecNumber>
    </recommendedName>
    <alternativeName>
        <fullName evidence="9">Leucyl-tRNA synthetase</fullName>
        <shortName evidence="9">LeuRS</shortName>
    </alternativeName>
</protein>
<feature type="domain" description="Leucyl-tRNA synthetase editing" evidence="13">
    <location>
        <begin position="306"/>
        <end position="478"/>
    </location>
</feature>
<evidence type="ECO:0000259" key="12">
    <source>
        <dbReference type="Pfam" id="PF08264"/>
    </source>
</evidence>
<keyword evidence="5 9" id="KW-0067">ATP-binding</keyword>
<keyword evidence="15" id="KW-1185">Reference proteome</keyword>
<gene>
    <name evidence="9 14" type="primary">leuS</name>
    <name evidence="14" type="ORF">Pan181_40500</name>
</gene>
<evidence type="ECO:0000256" key="1">
    <source>
        <dbReference type="ARBA" id="ARBA00005594"/>
    </source>
</evidence>
<dbReference type="InterPro" id="IPR009008">
    <property type="entry name" value="Val/Leu/Ile-tRNA-synth_edit"/>
</dbReference>
<dbReference type="FunFam" id="3.40.50.620:FF:000056">
    <property type="entry name" value="Leucine--tRNA ligase"/>
    <property type="match status" value="1"/>
</dbReference>
<dbReference type="NCBIfam" id="TIGR00396">
    <property type="entry name" value="leuS_bact"/>
    <property type="match status" value="1"/>
</dbReference>
<dbReference type="InterPro" id="IPR013155">
    <property type="entry name" value="M/V/L/I-tRNA-synth_anticd-bd"/>
</dbReference>
<dbReference type="SUPFAM" id="SSF47323">
    <property type="entry name" value="Anticodon-binding domain of a subclass of class I aminoacyl-tRNA synthetases"/>
    <property type="match status" value="1"/>
</dbReference>
<evidence type="ECO:0000259" key="13">
    <source>
        <dbReference type="Pfam" id="PF13603"/>
    </source>
</evidence>
<dbReference type="PROSITE" id="PS00178">
    <property type="entry name" value="AA_TRNA_LIGASE_I"/>
    <property type="match status" value="1"/>
</dbReference>
<evidence type="ECO:0000256" key="4">
    <source>
        <dbReference type="ARBA" id="ARBA00022741"/>
    </source>
</evidence>
<dbReference type="RefSeq" id="WP_145249224.1">
    <property type="nucleotide sequence ID" value="NZ_CP036278.1"/>
</dbReference>
<name>A0A518AT12_9BACT</name>
<comment type="subcellular location">
    <subcellularLocation>
        <location evidence="9">Cytoplasm</location>
    </subcellularLocation>
</comment>
<comment type="similarity">
    <text evidence="1 9 10">Belongs to the class-I aminoacyl-tRNA synthetase family.</text>
</comment>
<evidence type="ECO:0000256" key="8">
    <source>
        <dbReference type="ARBA" id="ARBA00047469"/>
    </source>
</evidence>
<dbReference type="Pfam" id="PF08264">
    <property type="entry name" value="Anticodon_1"/>
    <property type="match status" value="1"/>
</dbReference>
<comment type="catalytic activity">
    <reaction evidence="8 9">
        <text>tRNA(Leu) + L-leucine + ATP = L-leucyl-tRNA(Leu) + AMP + diphosphate</text>
        <dbReference type="Rhea" id="RHEA:11688"/>
        <dbReference type="Rhea" id="RHEA-COMP:9613"/>
        <dbReference type="Rhea" id="RHEA-COMP:9622"/>
        <dbReference type="ChEBI" id="CHEBI:30616"/>
        <dbReference type="ChEBI" id="CHEBI:33019"/>
        <dbReference type="ChEBI" id="CHEBI:57427"/>
        <dbReference type="ChEBI" id="CHEBI:78442"/>
        <dbReference type="ChEBI" id="CHEBI:78494"/>
        <dbReference type="ChEBI" id="CHEBI:456215"/>
        <dbReference type="EC" id="6.1.1.4"/>
    </reaction>
</comment>
<dbReference type="InterPro" id="IPR014729">
    <property type="entry name" value="Rossmann-like_a/b/a_fold"/>
</dbReference>
<dbReference type="InterPro" id="IPR002300">
    <property type="entry name" value="aa-tRNA-synth_Ia"/>
</dbReference>
<dbReference type="PANTHER" id="PTHR43740">
    <property type="entry name" value="LEUCYL-TRNA SYNTHETASE"/>
    <property type="match status" value="1"/>
</dbReference>
<dbReference type="Gene3D" id="1.10.730.10">
    <property type="entry name" value="Isoleucyl-tRNA Synthetase, Domain 1"/>
    <property type="match status" value="1"/>
</dbReference>
<evidence type="ECO:0000256" key="2">
    <source>
        <dbReference type="ARBA" id="ARBA00022490"/>
    </source>
</evidence>
<dbReference type="FunFam" id="1.10.730.10:FF:000011">
    <property type="entry name" value="Leucine--tRNA ligase chloroplastic/mitochondrial"/>
    <property type="match status" value="1"/>
</dbReference>
<evidence type="ECO:0000259" key="11">
    <source>
        <dbReference type="Pfam" id="PF00133"/>
    </source>
</evidence>
<keyword evidence="4 9" id="KW-0547">Nucleotide-binding</keyword>
<evidence type="ECO:0000256" key="9">
    <source>
        <dbReference type="HAMAP-Rule" id="MF_00049"/>
    </source>
</evidence>
<dbReference type="GO" id="GO:0005524">
    <property type="term" value="F:ATP binding"/>
    <property type="evidence" value="ECO:0007669"/>
    <property type="project" value="UniProtKB-UniRule"/>
</dbReference>
<evidence type="ECO:0000256" key="6">
    <source>
        <dbReference type="ARBA" id="ARBA00022917"/>
    </source>
</evidence>
<dbReference type="Pfam" id="PF13603">
    <property type="entry name" value="tRNA-synt_1_2"/>
    <property type="match status" value="1"/>
</dbReference>
<dbReference type="InterPro" id="IPR009080">
    <property type="entry name" value="tRNAsynth_Ia_anticodon-bd"/>
</dbReference>
<dbReference type="GO" id="GO:0002161">
    <property type="term" value="F:aminoacyl-tRNA deacylase activity"/>
    <property type="evidence" value="ECO:0007669"/>
    <property type="project" value="InterPro"/>
</dbReference>
<organism evidence="14 15">
    <name type="scientific">Aeoliella mucimassa</name>
    <dbReference type="NCBI Taxonomy" id="2527972"/>
    <lineage>
        <taxon>Bacteria</taxon>
        <taxon>Pseudomonadati</taxon>
        <taxon>Planctomycetota</taxon>
        <taxon>Planctomycetia</taxon>
        <taxon>Pirellulales</taxon>
        <taxon>Lacipirellulaceae</taxon>
        <taxon>Aeoliella</taxon>
    </lineage>
</organism>
<sequence length="894" mass="100950">MPRYNPATIEPKWQAFWDENKTFAAPAKPAEGQAKLYALDMFPYPSGNGLHVGHPEGYTATDITCRAARMQGKAVMHPMGFDSFGLPAEEHAIKTGEHPRVQTEQNIATFRRQLKMLGFSYDWDREIATTDVEYFRWTQWIFLKLYDTWFDKEQQRGRSIGELEVPEHVMEMGEDFARTWVDEQRLAFQSSAPVNWCPALGTVLANEEVIDGKSERGDHPVVRMPLRQWMLRITAYAERLEKDLELLDWSEGIKALQRNWIGKSTGAEVDFYVGTGESSGATSSVSAEYKSWTKTRSETGYPEKPTDEVLRIYTTRPDTLYGATYMVIAPEHPYVDRLTTADNAKAVNKYCEAAAMKSDLDRTELAKEKTGVFTGSYAINPVNGEPVPIWVADYVLISYGTGAIMAVPAHDERDFEFAQQFNIPIKAVIQPGDHVSAEDAAKILAGEMVYTDPGMAINSSDYNGLKTEEFKAKITAWLDEQGLGRQAVNYKLRDWLFSRQRFWGEPFPILHELDDEGNKTGHIMAVPEEDLPVDLPHLDDFKPHGRPEPPLDKAPNEWLYPVIDGVKYKRETNTMPQWAGSCWYYLRYLDPENTEAPIDPEIEKAWMPVDLYVGGAEHAVLHLLYARFWHKVLYDRGVVSAPEPFQKLVNQGMILGENNEKMSKSRGNVINPDDVVQEYGADSLRLYEMFMGPLEATKPWSMQGVSGVYNFLGRAWRLVVDERADELGLAPSITDEPANEAQLRTLHKTIQAVTDDIANLSFNTAIARMMEFVNFFTKEKQVPRTCVEPFVLLLSPFAPHIAEELWQVLGHDDTLAYEPWPQFDASLAKDESIEIPVQVNGKVKTKVQVAPDADKEATESAARADAKVAELIDGKELVKLIVVPGKLVNFVVKG</sequence>
<feature type="short sequence motif" description="'KMSKS' region" evidence="9">
    <location>
        <begin position="661"/>
        <end position="665"/>
    </location>
</feature>
<evidence type="ECO:0000313" key="15">
    <source>
        <dbReference type="Proteomes" id="UP000315750"/>
    </source>
</evidence>
<accession>A0A518AT12</accession>
<dbReference type="Gene3D" id="3.90.740.10">
    <property type="entry name" value="Valyl/Leucyl/Isoleucyl-tRNA synthetase, editing domain"/>
    <property type="match status" value="1"/>
</dbReference>
<dbReference type="PANTHER" id="PTHR43740:SF2">
    <property type="entry name" value="LEUCINE--TRNA LIGASE, MITOCHONDRIAL"/>
    <property type="match status" value="1"/>
</dbReference>
<feature type="domain" description="Aminoacyl-tRNA synthetase class Ia" evidence="11">
    <location>
        <begin position="492"/>
        <end position="687"/>
    </location>
</feature>
<dbReference type="Proteomes" id="UP000315750">
    <property type="component" value="Chromosome"/>
</dbReference>
<dbReference type="SUPFAM" id="SSF52374">
    <property type="entry name" value="Nucleotidylyl transferase"/>
    <property type="match status" value="1"/>
</dbReference>
<keyword evidence="2 9" id="KW-0963">Cytoplasm</keyword>
<proteinExistence type="inferred from homology"/>
<reference evidence="14 15" key="1">
    <citation type="submission" date="2019-02" db="EMBL/GenBank/DDBJ databases">
        <title>Deep-cultivation of Planctomycetes and their phenomic and genomic characterization uncovers novel biology.</title>
        <authorList>
            <person name="Wiegand S."/>
            <person name="Jogler M."/>
            <person name="Boedeker C."/>
            <person name="Pinto D."/>
            <person name="Vollmers J."/>
            <person name="Rivas-Marin E."/>
            <person name="Kohn T."/>
            <person name="Peeters S.H."/>
            <person name="Heuer A."/>
            <person name="Rast P."/>
            <person name="Oberbeckmann S."/>
            <person name="Bunk B."/>
            <person name="Jeske O."/>
            <person name="Meyerdierks A."/>
            <person name="Storesund J.E."/>
            <person name="Kallscheuer N."/>
            <person name="Luecker S."/>
            <person name="Lage O.M."/>
            <person name="Pohl T."/>
            <person name="Merkel B.J."/>
            <person name="Hornburger P."/>
            <person name="Mueller R.-W."/>
            <person name="Bruemmer F."/>
            <person name="Labrenz M."/>
            <person name="Spormann A.M."/>
            <person name="Op den Camp H."/>
            <person name="Overmann J."/>
            <person name="Amann R."/>
            <person name="Jetten M.S.M."/>
            <person name="Mascher T."/>
            <person name="Medema M.H."/>
            <person name="Devos D.P."/>
            <person name="Kaster A.-K."/>
            <person name="Ovreas L."/>
            <person name="Rohde M."/>
            <person name="Galperin M.Y."/>
            <person name="Jogler C."/>
        </authorList>
    </citation>
    <scope>NUCLEOTIDE SEQUENCE [LARGE SCALE GENOMIC DNA]</scope>
    <source>
        <strain evidence="14 15">Pan181</strain>
    </source>
</reference>
<dbReference type="InterPro" id="IPR025709">
    <property type="entry name" value="Leu_tRNA-synth_edit"/>
</dbReference>
<comment type="caution">
    <text evidence="9">Lacks conserved residue(s) required for the propagation of feature annotation.</text>
</comment>
<dbReference type="HAMAP" id="MF_00049_B">
    <property type="entry name" value="Leu_tRNA_synth_B"/>
    <property type="match status" value="1"/>
</dbReference>
<feature type="binding site" evidence="9">
    <location>
        <position position="664"/>
    </location>
    <ligand>
        <name>ATP</name>
        <dbReference type="ChEBI" id="CHEBI:30616"/>
    </ligand>
</feature>
<dbReference type="PRINTS" id="PR00985">
    <property type="entry name" value="TRNASYNTHLEU"/>
</dbReference>
<dbReference type="GO" id="GO:0006429">
    <property type="term" value="P:leucyl-tRNA aminoacylation"/>
    <property type="evidence" value="ECO:0007669"/>
    <property type="project" value="UniProtKB-UniRule"/>
</dbReference>
<dbReference type="FunFam" id="3.40.50.620:FF:000060">
    <property type="entry name" value="Leucine--tRNA ligase"/>
    <property type="match status" value="1"/>
</dbReference>
<dbReference type="InterPro" id="IPR002302">
    <property type="entry name" value="Leu-tRNA-ligase"/>
</dbReference>